<keyword evidence="2" id="KW-1185">Reference proteome</keyword>
<dbReference type="Proteomes" id="UP000028073">
    <property type="component" value="Unassembled WGS sequence"/>
</dbReference>
<dbReference type="eggNOG" id="COG3562">
    <property type="taxonomic scope" value="Bacteria"/>
</dbReference>
<protein>
    <submittedName>
        <fullName evidence="1">Uncharacterized protein</fullName>
    </submittedName>
</protein>
<dbReference type="Pfam" id="PF05159">
    <property type="entry name" value="Capsule_synth"/>
    <property type="match status" value="1"/>
</dbReference>
<comment type="caution">
    <text evidence="1">The sequence shown here is derived from an EMBL/GenBank/DDBJ whole genome shotgun (WGS) entry which is preliminary data.</text>
</comment>
<evidence type="ECO:0000313" key="2">
    <source>
        <dbReference type="Proteomes" id="UP000028073"/>
    </source>
</evidence>
<organism evidence="1 2">
    <name type="scientific">Endozoicomonas numazuensis</name>
    <dbReference type="NCBI Taxonomy" id="1137799"/>
    <lineage>
        <taxon>Bacteria</taxon>
        <taxon>Pseudomonadati</taxon>
        <taxon>Pseudomonadota</taxon>
        <taxon>Gammaproteobacteria</taxon>
        <taxon>Oceanospirillales</taxon>
        <taxon>Endozoicomonadaceae</taxon>
        <taxon>Endozoicomonas</taxon>
    </lineage>
</organism>
<sequence length="100" mass="11400">MVTINSTVGIEALIYGKKVITIGDAFYNIDGLVNHADSEVELASLVNCLDEWVVNEELRRSFLGYLENVYSIPGLWTKPNLKHFNKLEERLVEIREDGFL</sequence>
<proteinExistence type="predicted"/>
<dbReference type="EMBL" id="JOKH01000002">
    <property type="protein sequence ID" value="KEQ18308.1"/>
    <property type="molecule type" value="Genomic_DNA"/>
</dbReference>
<dbReference type="AlphaFoldDB" id="A0A081NIN5"/>
<dbReference type="STRING" id="1137799.GZ78_12365"/>
<gene>
    <name evidence="1" type="ORF">GZ78_12365</name>
</gene>
<evidence type="ECO:0000313" key="1">
    <source>
        <dbReference type="EMBL" id="KEQ18308.1"/>
    </source>
</evidence>
<name>A0A081NIN5_9GAMM</name>
<dbReference type="GO" id="GO:0000271">
    <property type="term" value="P:polysaccharide biosynthetic process"/>
    <property type="evidence" value="ECO:0007669"/>
    <property type="project" value="InterPro"/>
</dbReference>
<dbReference type="InterPro" id="IPR007833">
    <property type="entry name" value="Capsule_polysaccharide_synth"/>
</dbReference>
<dbReference type="GO" id="GO:0015774">
    <property type="term" value="P:polysaccharide transport"/>
    <property type="evidence" value="ECO:0007669"/>
    <property type="project" value="InterPro"/>
</dbReference>
<reference evidence="1 2" key="1">
    <citation type="submission" date="2014-06" db="EMBL/GenBank/DDBJ databases">
        <title>Whole Genome Sequences of Three Symbiotic Endozoicomonas Bacteria.</title>
        <authorList>
            <person name="Neave M.J."/>
            <person name="Apprill A."/>
            <person name="Voolstra C.R."/>
        </authorList>
    </citation>
    <scope>NUCLEOTIDE SEQUENCE [LARGE SCALE GENOMIC DNA]</scope>
    <source>
        <strain evidence="1 2">DSM 25634</strain>
    </source>
</reference>
<dbReference type="RefSeq" id="WP_236631533.1">
    <property type="nucleotide sequence ID" value="NZ_JOKH01000002.1"/>
</dbReference>
<accession>A0A081NIN5</accession>